<evidence type="ECO:0000313" key="2">
    <source>
        <dbReference type="Proteomes" id="UP001196413"/>
    </source>
</evidence>
<keyword evidence="2" id="KW-1185">Reference proteome</keyword>
<sequence length="75" mass="8477">MDDEAECIADPSEYNERPVLPYHCTLAQHPAQIKLDESGEDALVAMDDLPQSCIRYVDKDSFLVKDGLSKFPFLM</sequence>
<dbReference type="EMBL" id="JAHQIW010006937">
    <property type="protein sequence ID" value="KAJ1371216.1"/>
    <property type="molecule type" value="Genomic_DNA"/>
</dbReference>
<reference evidence="1" key="1">
    <citation type="submission" date="2021-06" db="EMBL/GenBank/DDBJ databases">
        <title>Parelaphostrongylus tenuis whole genome reference sequence.</title>
        <authorList>
            <person name="Garwood T.J."/>
            <person name="Larsen P.A."/>
            <person name="Fountain-Jones N.M."/>
            <person name="Garbe J.R."/>
            <person name="Macchietto M.G."/>
            <person name="Kania S.A."/>
            <person name="Gerhold R.W."/>
            <person name="Richards J.E."/>
            <person name="Wolf T.M."/>
        </authorList>
    </citation>
    <scope>NUCLEOTIDE SEQUENCE</scope>
    <source>
        <strain evidence="1">MNPRO001-30</strain>
        <tissue evidence="1">Meninges</tissue>
    </source>
</reference>
<name>A0AAD5R852_PARTN</name>
<gene>
    <name evidence="1" type="ORF">KIN20_033127</name>
</gene>
<protein>
    <submittedName>
        <fullName evidence="1">Uncharacterized protein</fullName>
    </submittedName>
</protein>
<accession>A0AAD5R852</accession>
<comment type="caution">
    <text evidence="1">The sequence shown here is derived from an EMBL/GenBank/DDBJ whole genome shotgun (WGS) entry which is preliminary data.</text>
</comment>
<proteinExistence type="predicted"/>
<dbReference type="Proteomes" id="UP001196413">
    <property type="component" value="Unassembled WGS sequence"/>
</dbReference>
<evidence type="ECO:0000313" key="1">
    <source>
        <dbReference type="EMBL" id="KAJ1371216.1"/>
    </source>
</evidence>
<organism evidence="1 2">
    <name type="scientific">Parelaphostrongylus tenuis</name>
    <name type="common">Meningeal worm</name>
    <dbReference type="NCBI Taxonomy" id="148309"/>
    <lineage>
        <taxon>Eukaryota</taxon>
        <taxon>Metazoa</taxon>
        <taxon>Ecdysozoa</taxon>
        <taxon>Nematoda</taxon>
        <taxon>Chromadorea</taxon>
        <taxon>Rhabditida</taxon>
        <taxon>Rhabditina</taxon>
        <taxon>Rhabditomorpha</taxon>
        <taxon>Strongyloidea</taxon>
        <taxon>Metastrongylidae</taxon>
        <taxon>Parelaphostrongylus</taxon>
    </lineage>
</organism>
<dbReference type="AlphaFoldDB" id="A0AAD5R852"/>